<dbReference type="AlphaFoldDB" id="I0UUA6"/>
<evidence type="ECO:0000313" key="2">
    <source>
        <dbReference type="Proteomes" id="UP000004863"/>
    </source>
</evidence>
<protein>
    <submittedName>
        <fullName evidence="1">Uncharacterized protein</fullName>
    </submittedName>
</protein>
<organism evidence="1 2">
    <name type="scientific">Rothia aeria F0474</name>
    <dbReference type="NCBI Taxonomy" id="1125724"/>
    <lineage>
        <taxon>Bacteria</taxon>
        <taxon>Bacillati</taxon>
        <taxon>Actinomycetota</taxon>
        <taxon>Actinomycetes</taxon>
        <taxon>Micrococcales</taxon>
        <taxon>Micrococcaceae</taxon>
        <taxon>Rothia</taxon>
    </lineage>
</organism>
<dbReference type="RefSeq" id="WP_006887697.1">
    <property type="nucleotide sequence ID" value="NZ_AJJQ01000018.1"/>
</dbReference>
<name>I0UUA6_9MICC</name>
<dbReference type="EMBL" id="AJJQ01000018">
    <property type="protein sequence ID" value="EID51459.1"/>
    <property type="molecule type" value="Genomic_DNA"/>
</dbReference>
<accession>I0UUA6</accession>
<gene>
    <name evidence="1" type="ORF">HMPREF1324_1251</name>
</gene>
<evidence type="ECO:0000313" key="1">
    <source>
        <dbReference type="EMBL" id="EID51459.1"/>
    </source>
</evidence>
<reference evidence="1" key="1">
    <citation type="submission" date="2012-03" db="EMBL/GenBank/DDBJ databases">
        <authorList>
            <person name="Durkin A.S."/>
            <person name="McCorrison J."/>
            <person name="Torralba M."/>
            <person name="Gillis M."/>
            <person name="Methe B."/>
            <person name="Sutton G."/>
            <person name="Nelson K.E."/>
        </authorList>
    </citation>
    <scope>NUCLEOTIDE SEQUENCE [LARGE SCALE GENOMIC DNA]</scope>
    <source>
        <strain evidence="1">F0474</strain>
    </source>
</reference>
<dbReference type="PATRIC" id="fig|1125724.3.peg.705"/>
<proteinExistence type="predicted"/>
<comment type="caution">
    <text evidence="1">The sequence shown here is derived from an EMBL/GenBank/DDBJ whole genome shotgun (WGS) entry which is preliminary data.</text>
</comment>
<sequence>MSQVILLTGASSGIGYNTAKDDEPYSVSFNRPEPATSMNALRRKANWRAPI</sequence>
<keyword evidence="2" id="KW-1185">Reference proteome</keyword>
<dbReference type="OrthoDB" id="9810734at2"/>
<dbReference type="Proteomes" id="UP000004863">
    <property type="component" value="Unassembled WGS sequence"/>
</dbReference>